<gene>
    <name evidence="3" type="ORF">OAN307_c39570</name>
</gene>
<dbReference type="InterPro" id="IPR013078">
    <property type="entry name" value="His_Pase_superF_clade-1"/>
</dbReference>
<evidence type="ECO:0000256" key="1">
    <source>
        <dbReference type="ARBA" id="ARBA00022801"/>
    </source>
</evidence>
<dbReference type="RefSeq" id="WP_015501324.1">
    <property type="nucleotide sequence ID" value="NC_020911.1"/>
</dbReference>
<keyword evidence="1" id="KW-0378">Hydrolase</keyword>
<dbReference type="InterPro" id="IPR029033">
    <property type="entry name" value="His_PPase_superfam"/>
</dbReference>
<evidence type="ECO:0000256" key="2">
    <source>
        <dbReference type="SAM" id="MobiDB-lite"/>
    </source>
</evidence>
<reference evidence="3 4" key="1">
    <citation type="journal article" date="2013" name="PLoS ONE">
        <title>Poles Apart: Arctic and Antarctic Octadecabacter strains Share High Genome Plasticity and a New Type of Xanthorhodopsin.</title>
        <authorList>
            <person name="Vollmers J."/>
            <person name="Voget S."/>
            <person name="Dietrich S."/>
            <person name="Gollnow K."/>
            <person name="Smits M."/>
            <person name="Meyer K."/>
            <person name="Brinkhoff T."/>
            <person name="Simon M."/>
            <person name="Daniel R."/>
        </authorList>
    </citation>
    <scope>NUCLEOTIDE SEQUENCE [LARGE SCALE GENOMIC DNA]</scope>
    <source>
        <strain evidence="3 4">307</strain>
    </source>
</reference>
<dbReference type="SUPFAM" id="SSF53254">
    <property type="entry name" value="Phosphoglycerate mutase-like"/>
    <property type="match status" value="1"/>
</dbReference>
<dbReference type="AlphaFoldDB" id="M9RHT3"/>
<dbReference type="eggNOG" id="COG0406">
    <property type="taxonomic scope" value="Bacteria"/>
</dbReference>
<dbReference type="Gene3D" id="3.40.50.1240">
    <property type="entry name" value="Phosphoglycerate mutase-like"/>
    <property type="match status" value="1"/>
</dbReference>
<dbReference type="Pfam" id="PF00300">
    <property type="entry name" value="His_Phos_1"/>
    <property type="match status" value="1"/>
</dbReference>
<proteinExistence type="predicted"/>
<dbReference type="SMART" id="SM00855">
    <property type="entry name" value="PGAM"/>
    <property type="match status" value="1"/>
</dbReference>
<dbReference type="GO" id="GO:0016787">
    <property type="term" value="F:hydrolase activity"/>
    <property type="evidence" value="ECO:0007669"/>
    <property type="project" value="UniProtKB-KW"/>
</dbReference>
<accession>M9RHT3</accession>
<dbReference type="CDD" id="cd07067">
    <property type="entry name" value="HP_PGM_like"/>
    <property type="match status" value="1"/>
</dbReference>
<protein>
    <submittedName>
        <fullName evidence="3">Putative phosphoglycerate mutase family protein</fullName>
    </submittedName>
</protein>
<dbReference type="PANTHER" id="PTHR20935">
    <property type="entry name" value="PHOSPHOGLYCERATE MUTASE-RELATED"/>
    <property type="match status" value="1"/>
</dbReference>
<feature type="region of interest" description="Disordered" evidence="2">
    <location>
        <begin position="1"/>
        <end position="20"/>
    </location>
</feature>
<dbReference type="HOGENOM" id="CLU_084200_0_0_5"/>
<dbReference type="InterPro" id="IPR051021">
    <property type="entry name" value="Mito_Ser/Thr_phosphatase"/>
</dbReference>
<sequence>MGELTLIRHGQANSGATTEEDYDRLSDLGHTQARLLGNWMRAHEDPFDLVLSGTMRRHRETAAGMGYAPEKFDERLNEMEYFALVRDMQLHHDVAPPNGPADFAIHMPQTLAAWEQATINGAEPFATFESRIQTALAEAAKPGKRALCVTSGGVISMVMRAALGLSTHQMAHILLPIYNSSVHRFAIRPEGMFLMAFNAIPHLDPPALTDHRTRL</sequence>
<organism evidence="3 4">
    <name type="scientific">Octadecabacter antarcticus 307</name>
    <dbReference type="NCBI Taxonomy" id="391626"/>
    <lineage>
        <taxon>Bacteria</taxon>
        <taxon>Pseudomonadati</taxon>
        <taxon>Pseudomonadota</taxon>
        <taxon>Alphaproteobacteria</taxon>
        <taxon>Rhodobacterales</taxon>
        <taxon>Roseobacteraceae</taxon>
        <taxon>Octadecabacter</taxon>
    </lineage>
</organism>
<dbReference type="STRING" id="391626.OAN307_c39570"/>
<dbReference type="EMBL" id="CP003740">
    <property type="protein sequence ID" value="AGI69385.1"/>
    <property type="molecule type" value="Genomic_DNA"/>
</dbReference>
<dbReference type="KEGG" id="oat:OAN307_c39570"/>
<dbReference type="PANTHER" id="PTHR20935:SF0">
    <property type="entry name" value="SERINE_THREONINE-PROTEIN PHOSPHATASE PGAM5, MITOCHONDRIAL"/>
    <property type="match status" value="1"/>
</dbReference>
<dbReference type="OrthoDB" id="280692at2"/>
<evidence type="ECO:0000313" key="3">
    <source>
        <dbReference type="EMBL" id="AGI69385.1"/>
    </source>
</evidence>
<name>M9RHT3_9RHOB</name>
<evidence type="ECO:0000313" key="4">
    <source>
        <dbReference type="Proteomes" id="UP000005307"/>
    </source>
</evidence>
<dbReference type="Proteomes" id="UP000005307">
    <property type="component" value="Chromosome"/>
</dbReference>
<keyword evidence="4" id="KW-1185">Reference proteome</keyword>